<name>A0A835P997_VANPL</name>
<dbReference type="GO" id="GO:0010150">
    <property type="term" value="P:leaf senescence"/>
    <property type="evidence" value="ECO:0007669"/>
    <property type="project" value="InterPro"/>
</dbReference>
<evidence type="ECO:0000313" key="2">
    <source>
        <dbReference type="EMBL" id="KAG0449376.1"/>
    </source>
</evidence>
<protein>
    <submittedName>
        <fullName evidence="2">Uncharacterized protein</fullName>
    </submittedName>
</protein>
<comment type="caution">
    <text evidence="2">The sequence shown here is derived from an EMBL/GenBank/DDBJ whole genome shotgun (WGS) entry which is preliminary data.</text>
</comment>
<organism evidence="2 3">
    <name type="scientific">Vanilla planifolia</name>
    <name type="common">Vanilla</name>
    <dbReference type="NCBI Taxonomy" id="51239"/>
    <lineage>
        <taxon>Eukaryota</taxon>
        <taxon>Viridiplantae</taxon>
        <taxon>Streptophyta</taxon>
        <taxon>Embryophyta</taxon>
        <taxon>Tracheophyta</taxon>
        <taxon>Spermatophyta</taxon>
        <taxon>Magnoliopsida</taxon>
        <taxon>Liliopsida</taxon>
        <taxon>Asparagales</taxon>
        <taxon>Orchidaceae</taxon>
        <taxon>Vanilloideae</taxon>
        <taxon>Vanilleae</taxon>
        <taxon>Vanilla</taxon>
    </lineage>
</organism>
<proteinExistence type="predicted"/>
<evidence type="ECO:0000313" key="3">
    <source>
        <dbReference type="Proteomes" id="UP000636800"/>
    </source>
</evidence>
<accession>A0A835P997</accession>
<feature type="region of interest" description="Disordered" evidence="1">
    <location>
        <begin position="424"/>
        <end position="461"/>
    </location>
</feature>
<dbReference type="OrthoDB" id="73919at2759"/>
<reference evidence="2 3" key="1">
    <citation type="journal article" date="2020" name="Nat. Food">
        <title>A phased Vanilla planifolia genome enables genetic improvement of flavour and production.</title>
        <authorList>
            <person name="Hasing T."/>
            <person name="Tang H."/>
            <person name="Brym M."/>
            <person name="Khazi F."/>
            <person name="Huang T."/>
            <person name="Chambers A.H."/>
        </authorList>
    </citation>
    <scope>NUCLEOTIDE SEQUENCE [LARGE SCALE GENOMIC DNA]</scope>
    <source>
        <tissue evidence="2">Leaf</tissue>
    </source>
</reference>
<dbReference type="Proteomes" id="UP000636800">
    <property type="component" value="Unassembled WGS sequence"/>
</dbReference>
<gene>
    <name evidence="2" type="ORF">HPP92_027416</name>
</gene>
<feature type="compositionally biased region" description="Basic and acidic residues" evidence="1">
    <location>
        <begin position="452"/>
        <end position="461"/>
    </location>
</feature>
<dbReference type="GO" id="GO:0034599">
    <property type="term" value="P:cellular response to oxidative stress"/>
    <property type="evidence" value="ECO:0007669"/>
    <property type="project" value="TreeGrafter"/>
</dbReference>
<dbReference type="AlphaFoldDB" id="A0A835P997"/>
<evidence type="ECO:0000256" key="1">
    <source>
        <dbReference type="SAM" id="MobiDB-lite"/>
    </source>
</evidence>
<dbReference type="InterPro" id="IPR044973">
    <property type="entry name" value="AAF-like"/>
</dbReference>
<dbReference type="PANTHER" id="PTHR36725">
    <property type="entry name" value="SENESCENCE-ASSOCIATED PROTEIN AAF, CHLOROLPLASTIC"/>
    <property type="match status" value="1"/>
</dbReference>
<dbReference type="PANTHER" id="PTHR36725:SF1">
    <property type="entry name" value="SENESCENCE-ASSOCIATED PROTEIN AAF, CHLOROLPLASTIC"/>
    <property type="match status" value="1"/>
</dbReference>
<dbReference type="Gene3D" id="1.25.10.10">
    <property type="entry name" value="Leucine-rich Repeat Variant"/>
    <property type="match status" value="1"/>
</dbReference>
<dbReference type="InterPro" id="IPR016024">
    <property type="entry name" value="ARM-type_fold"/>
</dbReference>
<sequence length="461" mass="50710">MLMVSKITGTTLAVGRGSYKEMGGFSFQFSKSVLHGEPYHRTLKNHLAVFNEPSTCRLVLALSPESSTHGKSYSCFHIRNHTMRCHSTGGNNSETRLCSGSAEGSTNVSSCRAEDENDGECGSPFSEQAAGHSIPCFAEACRFVHNDAKFVNERARNDIILLARGLTSLNNRARQDVAVLGFEFLKLDARAREDTEKIDSHVKKKAACLHHIASILKDRAHSRLKNAADKHWSDGALEADLKRADIAARRRALEDAFMALKFVKNIHDLMANRIYQRQQKEKNSWNDMMGIVMLEKKGKTINLFGEKVSTDHISAIEDAYLSMASALTLADGIDYTDPEELELLVATLIDLDAMDSKSSVSLLAECSSSPDVETRKALANALATAPSMWTLGNAGMGALQRLAKDSNPAVAAAASKAINELKHQWEKQEEEEAEERSSLRFMMNQDSPEGNGDDRVSGEEQ</sequence>
<keyword evidence="3" id="KW-1185">Reference proteome</keyword>
<dbReference type="SUPFAM" id="SSF48371">
    <property type="entry name" value="ARM repeat"/>
    <property type="match status" value="1"/>
</dbReference>
<dbReference type="GO" id="GO:0009507">
    <property type="term" value="C:chloroplast"/>
    <property type="evidence" value="ECO:0007669"/>
    <property type="project" value="TreeGrafter"/>
</dbReference>
<dbReference type="InterPro" id="IPR011989">
    <property type="entry name" value="ARM-like"/>
</dbReference>
<dbReference type="EMBL" id="JADCNL010000193">
    <property type="protein sequence ID" value="KAG0449376.1"/>
    <property type="molecule type" value="Genomic_DNA"/>
</dbReference>